<feature type="domain" description="NB-ARC" evidence="7">
    <location>
        <begin position="151"/>
        <end position="317"/>
    </location>
</feature>
<proteinExistence type="inferred from homology"/>
<evidence type="ECO:0008006" key="13">
    <source>
        <dbReference type="Google" id="ProtNLM"/>
    </source>
</evidence>
<keyword evidence="5" id="KW-0611">Plant defense</keyword>
<dbReference type="InterPro" id="IPR055414">
    <property type="entry name" value="LRR_R13L4/SHOC2-like"/>
</dbReference>
<evidence type="ECO:0000313" key="11">
    <source>
        <dbReference type="EnsemblPlants" id="TuG1812G0600001248.01.T01"/>
    </source>
</evidence>
<organism evidence="11 12">
    <name type="scientific">Triticum urartu</name>
    <name type="common">Red wild einkorn</name>
    <name type="synonym">Crithodium urartu</name>
    <dbReference type="NCBI Taxonomy" id="4572"/>
    <lineage>
        <taxon>Eukaryota</taxon>
        <taxon>Viridiplantae</taxon>
        <taxon>Streptophyta</taxon>
        <taxon>Embryophyta</taxon>
        <taxon>Tracheophyta</taxon>
        <taxon>Spermatophyta</taxon>
        <taxon>Magnoliopsida</taxon>
        <taxon>Liliopsida</taxon>
        <taxon>Poales</taxon>
        <taxon>Poaceae</taxon>
        <taxon>BOP clade</taxon>
        <taxon>Pooideae</taxon>
        <taxon>Triticodae</taxon>
        <taxon>Triticeae</taxon>
        <taxon>Triticinae</taxon>
        <taxon>Triticum</taxon>
    </lineage>
</organism>
<dbReference type="InterPro" id="IPR027417">
    <property type="entry name" value="P-loop_NTPase"/>
</dbReference>
<dbReference type="Pfam" id="PF23559">
    <property type="entry name" value="WHD_DRP"/>
    <property type="match status" value="1"/>
</dbReference>
<feature type="domain" description="Disease resistance R13L4/SHOC-2-like LRR" evidence="10">
    <location>
        <begin position="528"/>
        <end position="883"/>
    </location>
</feature>
<dbReference type="InterPro" id="IPR044974">
    <property type="entry name" value="Disease_R_plants"/>
</dbReference>
<dbReference type="PANTHER" id="PTHR23155">
    <property type="entry name" value="DISEASE RESISTANCE PROTEIN RP"/>
    <property type="match status" value="1"/>
</dbReference>
<dbReference type="InterPro" id="IPR036388">
    <property type="entry name" value="WH-like_DNA-bd_sf"/>
</dbReference>
<keyword evidence="2" id="KW-0433">Leucine-rich repeat</keyword>
<evidence type="ECO:0000259" key="9">
    <source>
        <dbReference type="Pfam" id="PF23559"/>
    </source>
</evidence>
<dbReference type="Proteomes" id="UP000015106">
    <property type="component" value="Chromosome 6"/>
</dbReference>
<reference evidence="12" key="1">
    <citation type="journal article" date="2013" name="Nature">
        <title>Draft genome of the wheat A-genome progenitor Triticum urartu.</title>
        <authorList>
            <person name="Ling H.Q."/>
            <person name="Zhao S."/>
            <person name="Liu D."/>
            <person name="Wang J."/>
            <person name="Sun H."/>
            <person name="Zhang C."/>
            <person name="Fan H."/>
            <person name="Li D."/>
            <person name="Dong L."/>
            <person name="Tao Y."/>
            <person name="Gao C."/>
            <person name="Wu H."/>
            <person name="Li Y."/>
            <person name="Cui Y."/>
            <person name="Guo X."/>
            <person name="Zheng S."/>
            <person name="Wang B."/>
            <person name="Yu K."/>
            <person name="Liang Q."/>
            <person name="Yang W."/>
            <person name="Lou X."/>
            <person name="Chen J."/>
            <person name="Feng M."/>
            <person name="Jian J."/>
            <person name="Zhang X."/>
            <person name="Luo G."/>
            <person name="Jiang Y."/>
            <person name="Liu J."/>
            <person name="Wang Z."/>
            <person name="Sha Y."/>
            <person name="Zhang B."/>
            <person name="Wu H."/>
            <person name="Tang D."/>
            <person name="Shen Q."/>
            <person name="Xue P."/>
            <person name="Zou S."/>
            <person name="Wang X."/>
            <person name="Liu X."/>
            <person name="Wang F."/>
            <person name="Yang Y."/>
            <person name="An X."/>
            <person name="Dong Z."/>
            <person name="Zhang K."/>
            <person name="Zhang X."/>
            <person name="Luo M.C."/>
            <person name="Dvorak J."/>
            <person name="Tong Y."/>
            <person name="Wang J."/>
            <person name="Yang H."/>
            <person name="Li Z."/>
            <person name="Wang D."/>
            <person name="Zhang A."/>
            <person name="Wang J."/>
        </authorList>
    </citation>
    <scope>NUCLEOTIDE SEQUENCE</scope>
    <source>
        <strain evidence="12">cv. G1812</strain>
    </source>
</reference>
<reference evidence="11" key="2">
    <citation type="submission" date="2018-03" db="EMBL/GenBank/DDBJ databases">
        <title>The Triticum urartu genome reveals the dynamic nature of wheat genome evolution.</title>
        <authorList>
            <person name="Ling H."/>
            <person name="Ma B."/>
            <person name="Shi X."/>
            <person name="Liu H."/>
            <person name="Dong L."/>
            <person name="Sun H."/>
            <person name="Cao Y."/>
            <person name="Gao Q."/>
            <person name="Zheng S."/>
            <person name="Li Y."/>
            <person name="Yu Y."/>
            <person name="Du H."/>
            <person name="Qi M."/>
            <person name="Li Y."/>
            <person name="Yu H."/>
            <person name="Cui Y."/>
            <person name="Wang N."/>
            <person name="Chen C."/>
            <person name="Wu H."/>
            <person name="Zhao Y."/>
            <person name="Zhang J."/>
            <person name="Li Y."/>
            <person name="Zhou W."/>
            <person name="Zhang B."/>
            <person name="Hu W."/>
            <person name="Eijk M."/>
            <person name="Tang J."/>
            <person name="Witsenboer H."/>
            <person name="Zhao S."/>
            <person name="Li Z."/>
            <person name="Zhang A."/>
            <person name="Wang D."/>
            <person name="Liang C."/>
        </authorList>
    </citation>
    <scope>NUCLEOTIDE SEQUENCE [LARGE SCALE GENOMIC DNA]</scope>
    <source>
        <strain evidence="11">cv. G1812</strain>
    </source>
</reference>
<dbReference type="FunFam" id="1.10.10.10:FF:000322">
    <property type="entry name" value="Probable disease resistance protein At1g63360"/>
    <property type="match status" value="1"/>
</dbReference>
<dbReference type="Pfam" id="PF00931">
    <property type="entry name" value="NB-ARC"/>
    <property type="match status" value="1"/>
</dbReference>
<sequence>MGDEYTKLIGVRRQASFLKDELSTIKALLEKLELMDELDPLAKNWRDHVREMSYDMENCIDDFMRDLGGADAKKGFIRKTAKRLKTLRKRHHIAHRMEELKVLALEANERRMRYKIDDCINSTSRIVLVDPRMSAIYKEAAGLVGIDGPKKELVSCLADTQENLKVVAIVGFGGLGKTTLAKQVYDEIGGQFSCKAFISISQRPDMASLLSGLQLKLGMKEESSHAREVQDIVGCLREHLTHKRYLVVIDDLWDQSTWNIMGCIFPEVDNASRVIVTTRVDGVAIWACHSDPECVYRMRPLKEQDSRKLFFKRVFGSEYDCPPQFKVVSSEILKKCGGLPLAIITIASLLASRQARSKDEWESIRISLGAKFAATPTLKEMRSILNLSYMHLPLHLRPCLLYLGMYPEDHEILMRDLVLQWVAEGFVSNTHGSDMEDVVKSYFNELINRSMIQPEKSIGDEAVVSCKVHDMMLDLIVSKCEEENFISVACNWEDFARMHAFEHKVRRLSLNPSCNDVAPRVTHASMSQVRSFSQFGESKYTPPLSLFKHLRVLVYEFSYKKGTTLDLTHIGQLFQLRYLKVVAFQCIVHLPTEILELVHLETLQIASRSVQNFPSDIVFLPRLSQLTLPKGIGLPQGIKSMKSLRALNCFDIGKSSLEDIDGLGKLTNLRILVFLGKVTVEVVDALLCSIGKLYELRLLIVHGEPSKHYCDLIYSFSNPPLLIKKIYLRGWLLKRIPNWIGNLHYLGSLSLSVERLSTEEVNVVGKLPSLVELCLWVTHITEDSGAAIACTGLFPILVDLRLFSEDGDDATICMEFEAGVMPNLRLLGLEICDKWGGAMPLGMEHLLALEHIHIGVRSSIHKRRDVETAFRTAADVFPKRPSIT</sequence>
<dbReference type="Gene3D" id="3.40.50.300">
    <property type="entry name" value="P-loop containing nucleotide triphosphate hydrolases"/>
    <property type="match status" value="1"/>
</dbReference>
<protein>
    <recommendedName>
        <fullName evidence="13">Disease resistance protein RPP13</fullName>
    </recommendedName>
</protein>
<dbReference type="SUPFAM" id="SSF52058">
    <property type="entry name" value="L domain-like"/>
    <property type="match status" value="1"/>
</dbReference>
<feature type="domain" description="Disease resistance protein winged helix" evidence="9">
    <location>
        <begin position="405"/>
        <end position="476"/>
    </location>
</feature>
<dbReference type="PRINTS" id="PR00364">
    <property type="entry name" value="DISEASERSIST"/>
</dbReference>
<dbReference type="Gene3D" id="1.10.8.430">
    <property type="entry name" value="Helical domain of apoptotic protease-activating factors"/>
    <property type="match status" value="1"/>
</dbReference>
<dbReference type="Pfam" id="PF18052">
    <property type="entry name" value="Rx_N"/>
    <property type="match status" value="1"/>
</dbReference>
<dbReference type="InterPro" id="IPR042197">
    <property type="entry name" value="Apaf_helical"/>
</dbReference>
<dbReference type="InterPro" id="IPR041118">
    <property type="entry name" value="Rx_N"/>
</dbReference>
<dbReference type="Gene3D" id="1.20.5.4130">
    <property type="match status" value="1"/>
</dbReference>
<dbReference type="InterPro" id="IPR038005">
    <property type="entry name" value="RX-like_CC"/>
</dbReference>
<dbReference type="SUPFAM" id="SSF52540">
    <property type="entry name" value="P-loop containing nucleoside triphosphate hydrolases"/>
    <property type="match status" value="1"/>
</dbReference>
<dbReference type="InterPro" id="IPR032675">
    <property type="entry name" value="LRR_dom_sf"/>
</dbReference>
<keyword evidence="6" id="KW-0175">Coiled coil</keyword>
<feature type="domain" description="Disease resistance N-terminal" evidence="8">
    <location>
        <begin position="2"/>
        <end position="76"/>
    </location>
</feature>
<evidence type="ECO:0000256" key="4">
    <source>
        <dbReference type="ARBA" id="ARBA00022741"/>
    </source>
</evidence>
<evidence type="ECO:0000259" key="8">
    <source>
        <dbReference type="Pfam" id="PF18052"/>
    </source>
</evidence>
<accession>A0A8R7QL40</accession>
<evidence type="ECO:0000256" key="5">
    <source>
        <dbReference type="ARBA" id="ARBA00022821"/>
    </source>
</evidence>
<dbReference type="Gene3D" id="1.10.10.10">
    <property type="entry name" value="Winged helix-like DNA-binding domain superfamily/Winged helix DNA-binding domain"/>
    <property type="match status" value="1"/>
</dbReference>
<evidence type="ECO:0000256" key="2">
    <source>
        <dbReference type="ARBA" id="ARBA00022614"/>
    </source>
</evidence>
<dbReference type="GO" id="GO:0043531">
    <property type="term" value="F:ADP binding"/>
    <property type="evidence" value="ECO:0007669"/>
    <property type="project" value="InterPro"/>
</dbReference>
<keyword evidence="3" id="KW-0677">Repeat</keyword>
<evidence type="ECO:0000259" key="10">
    <source>
        <dbReference type="Pfam" id="PF23598"/>
    </source>
</evidence>
<name>A0A8R7QL40_TRIUA</name>
<evidence type="ECO:0000256" key="3">
    <source>
        <dbReference type="ARBA" id="ARBA00022737"/>
    </source>
</evidence>
<evidence type="ECO:0000259" key="7">
    <source>
        <dbReference type="Pfam" id="PF00931"/>
    </source>
</evidence>
<evidence type="ECO:0000256" key="1">
    <source>
        <dbReference type="ARBA" id="ARBA00008894"/>
    </source>
</evidence>
<evidence type="ECO:0000256" key="6">
    <source>
        <dbReference type="ARBA" id="ARBA00023054"/>
    </source>
</evidence>
<dbReference type="EnsemblPlants" id="TuG1812G0600001248.01.T01">
    <property type="protein sequence ID" value="TuG1812G0600001248.01.T01"/>
    <property type="gene ID" value="TuG1812G0600001248.01"/>
</dbReference>
<dbReference type="CDD" id="cd14798">
    <property type="entry name" value="RX-CC_like"/>
    <property type="match status" value="1"/>
</dbReference>
<dbReference type="GO" id="GO:0009626">
    <property type="term" value="P:plant-type hypersensitive response"/>
    <property type="evidence" value="ECO:0007669"/>
    <property type="project" value="UniProtKB-ARBA"/>
</dbReference>
<keyword evidence="4" id="KW-0547">Nucleotide-binding</keyword>
<keyword evidence="12" id="KW-1185">Reference proteome</keyword>
<dbReference type="GO" id="GO:0042742">
    <property type="term" value="P:defense response to bacterium"/>
    <property type="evidence" value="ECO:0007669"/>
    <property type="project" value="UniProtKB-ARBA"/>
</dbReference>
<evidence type="ECO:0000313" key="12">
    <source>
        <dbReference type="Proteomes" id="UP000015106"/>
    </source>
</evidence>
<dbReference type="Gene3D" id="3.80.10.10">
    <property type="entry name" value="Ribonuclease Inhibitor"/>
    <property type="match status" value="1"/>
</dbReference>
<dbReference type="Gramene" id="TuG1812G0600001248.01.T01">
    <property type="protein sequence ID" value="TuG1812G0600001248.01.T01"/>
    <property type="gene ID" value="TuG1812G0600001248.01"/>
</dbReference>
<comment type="similarity">
    <text evidence="1">Belongs to the disease resistance NB-LRR family.</text>
</comment>
<dbReference type="InterPro" id="IPR002182">
    <property type="entry name" value="NB-ARC"/>
</dbReference>
<dbReference type="PANTHER" id="PTHR23155:SF906">
    <property type="entry name" value="OS08G0205100 PROTEIN"/>
    <property type="match status" value="1"/>
</dbReference>
<dbReference type="AlphaFoldDB" id="A0A8R7QL40"/>
<reference evidence="11" key="3">
    <citation type="submission" date="2022-06" db="UniProtKB">
        <authorList>
            <consortium name="EnsemblPlants"/>
        </authorList>
    </citation>
    <scope>IDENTIFICATION</scope>
</reference>
<dbReference type="InterPro" id="IPR058922">
    <property type="entry name" value="WHD_DRP"/>
</dbReference>
<dbReference type="Pfam" id="PF23598">
    <property type="entry name" value="LRR_14"/>
    <property type="match status" value="1"/>
</dbReference>
<dbReference type="GO" id="GO:0002758">
    <property type="term" value="P:innate immune response-activating signaling pathway"/>
    <property type="evidence" value="ECO:0007669"/>
    <property type="project" value="UniProtKB-ARBA"/>
</dbReference>